<evidence type="ECO:0000256" key="3">
    <source>
        <dbReference type="ARBA" id="ARBA00022840"/>
    </source>
</evidence>
<dbReference type="Pfam" id="PF00391">
    <property type="entry name" value="PEP-utilizers"/>
    <property type="match status" value="1"/>
</dbReference>
<dbReference type="PANTHER" id="PTHR43030:SF1">
    <property type="entry name" value="PHOSPHOENOLPYRUVATE SYNTHASE"/>
    <property type="match status" value="1"/>
</dbReference>
<dbReference type="PANTHER" id="PTHR43030">
    <property type="entry name" value="PHOSPHOENOLPYRUVATE SYNTHASE"/>
    <property type="match status" value="1"/>
</dbReference>
<evidence type="ECO:0000313" key="5">
    <source>
        <dbReference type="EMBL" id="KKK79354.1"/>
    </source>
</evidence>
<dbReference type="InterPro" id="IPR008279">
    <property type="entry name" value="PEP-util_enz_mobile_dom"/>
</dbReference>
<evidence type="ECO:0000256" key="1">
    <source>
        <dbReference type="ARBA" id="ARBA00007837"/>
    </source>
</evidence>
<comment type="similarity">
    <text evidence="1">Belongs to the PEP-utilizing enzyme family.</text>
</comment>
<feature type="non-terminal residue" evidence="5">
    <location>
        <position position="1"/>
    </location>
</feature>
<protein>
    <recommendedName>
        <fullName evidence="4">PEP-utilising enzyme mobile domain-containing protein</fullName>
    </recommendedName>
</protein>
<dbReference type="EMBL" id="LAZR01054068">
    <property type="protein sequence ID" value="KKK79354.1"/>
    <property type="molecule type" value="Genomic_DNA"/>
</dbReference>
<keyword evidence="2" id="KW-0547">Nucleotide-binding</keyword>
<evidence type="ECO:0000256" key="2">
    <source>
        <dbReference type="ARBA" id="ARBA00022741"/>
    </source>
</evidence>
<dbReference type="SUPFAM" id="SSF52009">
    <property type="entry name" value="Phosphohistidine domain"/>
    <property type="match status" value="1"/>
</dbReference>
<proteinExistence type="inferred from homology"/>
<organism evidence="5">
    <name type="scientific">marine sediment metagenome</name>
    <dbReference type="NCBI Taxonomy" id="412755"/>
    <lineage>
        <taxon>unclassified sequences</taxon>
        <taxon>metagenomes</taxon>
        <taxon>ecological metagenomes</taxon>
    </lineage>
</organism>
<accession>A0A0F9ALL8</accession>
<name>A0A0F9ALL8_9ZZZZ</name>
<dbReference type="InterPro" id="IPR006319">
    <property type="entry name" value="PEP_synth"/>
</dbReference>
<dbReference type="InterPro" id="IPR036637">
    <property type="entry name" value="Phosphohistidine_dom_sf"/>
</dbReference>
<gene>
    <name evidence="5" type="ORF">LCGC14_2834380</name>
</gene>
<feature type="domain" description="PEP-utilising enzyme mobile" evidence="4">
    <location>
        <begin position="31"/>
        <end position="107"/>
    </location>
</feature>
<dbReference type="AlphaFoldDB" id="A0A0F9ALL8"/>
<sequence>NICSGLAASPGVVSGVAVWVDEYQPNFEHINETTILVAPMTDIKFVGAMRRAAAVITEYGGILCHAAVQGREIAKLRGKELPCVVGIPDLFKKIKDGATITVDGTKGEVYLGKVDI</sequence>
<keyword evidence="3" id="KW-0067">ATP-binding</keyword>
<dbReference type="GO" id="GO:0008986">
    <property type="term" value="F:pyruvate, water dikinase activity"/>
    <property type="evidence" value="ECO:0007669"/>
    <property type="project" value="InterPro"/>
</dbReference>
<comment type="caution">
    <text evidence="5">The sequence shown here is derived from an EMBL/GenBank/DDBJ whole genome shotgun (WGS) entry which is preliminary data.</text>
</comment>
<dbReference type="GO" id="GO:0005524">
    <property type="term" value="F:ATP binding"/>
    <property type="evidence" value="ECO:0007669"/>
    <property type="project" value="UniProtKB-KW"/>
</dbReference>
<evidence type="ECO:0000259" key="4">
    <source>
        <dbReference type="Pfam" id="PF00391"/>
    </source>
</evidence>
<reference evidence="5" key="1">
    <citation type="journal article" date="2015" name="Nature">
        <title>Complex archaea that bridge the gap between prokaryotes and eukaryotes.</title>
        <authorList>
            <person name="Spang A."/>
            <person name="Saw J.H."/>
            <person name="Jorgensen S.L."/>
            <person name="Zaremba-Niedzwiedzka K."/>
            <person name="Martijn J."/>
            <person name="Lind A.E."/>
            <person name="van Eijk R."/>
            <person name="Schleper C."/>
            <person name="Guy L."/>
            <person name="Ettema T.J."/>
        </authorList>
    </citation>
    <scope>NUCLEOTIDE SEQUENCE</scope>
</reference>
<dbReference type="Gene3D" id="3.50.30.10">
    <property type="entry name" value="Phosphohistidine domain"/>
    <property type="match status" value="1"/>
</dbReference>